<keyword evidence="2 10" id="KW-0489">Methyltransferase</keyword>
<comment type="subcellular location">
    <subcellularLocation>
        <location evidence="1">Nucleus</location>
    </subcellularLocation>
</comment>
<keyword evidence="3 10" id="KW-0808">Transferase</keyword>
<keyword evidence="5" id="KW-0805">Transcription regulation</keyword>
<reference evidence="10 11" key="1">
    <citation type="submission" date="2019-04" db="EMBL/GenBank/DDBJ databases">
        <title>Comparative genomics and transcriptomics to analyze fruiting body development in filamentous ascomycetes.</title>
        <authorList>
            <consortium name="DOE Joint Genome Institute"/>
            <person name="Lutkenhaus R."/>
            <person name="Traeger S."/>
            <person name="Breuer J."/>
            <person name="Kuo A."/>
            <person name="Lipzen A."/>
            <person name="Pangilinan J."/>
            <person name="Dilworth D."/>
            <person name="Sandor L."/>
            <person name="Poggeler S."/>
            <person name="Barry K."/>
            <person name="Grigoriev I.V."/>
            <person name="Nowrousian M."/>
        </authorList>
    </citation>
    <scope>NUCLEOTIDE SEQUENCE [LARGE SCALE GENOMIC DNA]</scope>
    <source>
        <strain evidence="10 11">CBS 389.68</strain>
    </source>
</reference>
<dbReference type="GO" id="GO:0005634">
    <property type="term" value="C:nucleus"/>
    <property type="evidence" value="ECO:0007669"/>
    <property type="project" value="UniProtKB-SubCell"/>
</dbReference>
<organism evidence="10 11">
    <name type="scientific">Ascodesmis nigricans</name>
    <dbReference type="NCBI Taxonomy" id="341454"/>
    <lineage>
        <taxon>Eukaryota</taxon>
        <taxon>Fungi</taxon>
        <taxon>Dikarya</taxon>
        <taxon>Ascomycota</taxon>
        <taxon>Pezizomycotina</taxon>
        <taxon>Pezizomycetes</taxon>
        <taxon>Pezizales</taxon>
        <taxon>Ascodesmidaceae</taxon>
        <taxon>Ascodesmis</taxon>
    </lineage>
</organism>
<dbReference type="GO" id="GO:0008168">
    <property type="term" value="F:methyltransferase activity"/>
    <property type="evidence" value="ECO:0007669"/>
    <property type="project" value="UniProtKB-KW"/>
</dbReference>
<protein>
    <submittedName>
        <fullName evidence="10">S-adenosyl-L-methionine-dependent methyltransferase</fullName>
    </submittedName>
</protein>
<dbReference type="Pfam" id="PF13489">
    <property type="entry name" value="Methyltransf_23"/>
    <property type="match status" value="1"/>
</dbReference>
<dbReference type="Gene3D" id="3.40.50.150">
    <property type="entry name" value="Vaccinia Virus protein VP39"/>
    <property type="match status" value="1"/>
</dbReference>
<dbReference type="Proteomes" id="UP000298138">
    <property type="component" value="Unassembled WGS sequence"/>
</dbReference>
<keyword evidence="6" id="KW-0804">Transcription</keyword>
<dbReference type="GO" id="GO:0032259">
    <property type="term" value="P:methylation"/>
    <property type="evidence" value="ECO:0007669"/>
    <property type="project" value="UniProtKB-KW"/>
</dbReference>
<dbReference type="AlphaFoldDB" id="A0A4V3SJD0"/>
<comment type="similarity">
    <text evidence="8">Belongs to the methyltransferase superfamily. LaeA methyltransferase family.</text>
</comment>
<keyword evidence="7" id="KW-0539">Nucleus</keyword>
<dbReference type="InParanoid" id="A0A4V3SJD0"/>
<evidence type="ECO:0000256" key="6">
    <source>
        <dbReference type="ARBA" id="ARBA00023163"/>
    </source>
</evidence>
<keyword evidence="4" id="KW-0949">S-adenosyl-L-methionine</keyword>
<dbReference type="PANTHER" id="PTHR43591:SF30">
    <property type="entry name" value="PROTEIN-METHIONINE METHYLTRANSFERASE LAEA"/>
    <property type="match status" value="1"/>
</dbReference>
<dbReference type="InterPro" id="IPR029063">
    <property type="entry name" value="SAM-dependent_MTases_sf"/>
</dbReference>
<evidence type="ECO:0000256" key="7">
    <source>
        <dbReference type="ARBA" id="ARBA00023242"/>
    </source>
</evidence>
<dbReference type="STRING" id="341454.A0A4V3SJD0"/>
<name>A0A4V3SJD0_9PEZI</name>
<gene>
    <name evidence="10" type="ORF">EX30DRAFT_368848</name>
</gene>
<dbReference type="OrthoDB" id="2013972at2759"/>
<evidence type="ECO:0000256" key="5">
    <source>
        <dbReference type="ARBA" id="ARBA00023015"/>
    </source>
</evidence>
<evidence type="ECO:0000256" key="4">
    <source>
        <dbReference type="ARBA" id="ARBA00022691"/>
    </source>
</evidence>
<proteinExistence type="inferred from homology"/>
<accession>A0A4V3SJD0</accession>
<keyword evidence="11" id="KW-1185">Reference proteome</keyword>
<sequence length="324" mass="37506">MAANSGLLRGTPDAYIHENGRTYHGYRAGAYMYPNDEKEKDKMDVFHRLCEIARGEVLHHAPIAYGDRRPPEMGQARILDLGCGTGIWAIDMADRYQQAEVIGVDLSMIQPKWIPQNLRFHCADYESEWTLGQNSFDFIHLRHAVGSVSNYLALFRKVLDHLIPGYGYFEYVDVDIDTRADDHSLANAPNLLKWQQMMFEATASTGKPIQYDRDIHKYLKDAGFVNIQEQVIQIPLNPWPEDPQGKEISRWYQLMMITGIEGMTLGPLHRVYRWPKEDIIRLTAEVMREMRSRDIRGYHSLHIWTAQRPPYSPPRPSPPRRSPN</sequence>
<evidence type="ECO:0000313" key="11">
    <source>
        <dbReference type="Proteomes" id="UP000298138"/>
    </source>
</evidence>
<evidence type="ECO:0000256" key="3">
    <source>
        <dbReference type="ARBA" id="ARBA00022679"/>
    </source>
</evidence>
<evidence type="ECO:0000256" key="1">
    <source>
        <dbReference type="ARBA" id="ARBA00004123"/>
    </source>
</evidence>
<dbReference type="EMBL" id="ML220113">
    <property type="protein sequence ID" value="TGZ83495.1"/>
    <property type="molecule type" value="Genomic_DNA"/>
</dbReference>
<dbReference type="CDD" id="cd02440">
    <property type="entry name" value="AdoMet_MTases"/>
    <property type="match status" value="1"/>
</dbReference>
<dbReference type="PANTHER" id="PTHR43591">
    <property type="entry name" value="METHYLTRANSFERASE"/>
    <property type="match status" value="1"/>
</dbReference>
<evidence type="ECO:0000256" key="8">
    <source>
        <dbReference type="ARBA" id="ARBA00038158"/>
    </source>
</evidence>
<evidence type="ECO:0000256" key="9">
    <source>
        <dbReference type="ARBA" id="ARBA00047870"/>
    </source>
</evidence>
<dbReference type="SUPFAM" id="SSF53335">
    <property type="entry name" value="S-adenosyl-L-methionine-dependent methyltransferases"/>
    <property type="match status" value="1"/>
</dbReference>
<evidence type="ECO:0000313" key="10">
    <source>
        <dbReference type="EMBL" id="TGZ83495.1"/>
    </source>
</evidence>
<evidence type="ECO:0000256" key="2">
    <source>
        <dbReference type="ARBA" id="ARBA00022603"/>
    </source>
</evidence>
<comment type="catalytic activity">
    <reaction evidence="9">
        <text>L-methionyl-[protein] + S-adenosyl-L-methionine = S-methyl-L-methionyl-[protein] + S-adenosyl-L-homocysteine</text>
        <dbReference type="Rhea" id="RHEA:60560"/>
        <dbReference type="Rhea" id="RHEA-COMP:12313"/>
        <dbReference type="Rhea" id="RHEA-COMP:15592"/>
        <dbReference type="ChEBI" id="CHEBI:16044"/>
        <dbReference type="ChEBI" id="CHEBI:57856"/>
        <dbReference type="ChEBI" id="CHEBI:59789"/>
        <dbReference type="ChEBI" id="CHEBI:142742"/>
    </reaction>
    <physiologicalReaction direction="left-to-right" evidence="9">
        <dbReference type="Rhea" id="RHEA:60561"/>
    </physiologicalReaction>
</comment>